<organism evidence="1 2">
    <name type="scientific">Aquarana catesbeiana</name>
    <name type="common">American bullfrog</name>
    <name type="synonym">Rana catesbeiana</name>
    <dbReference type="NCBI Taxonomy" id="8400"/>
    <lineage>
        <taxon>Eukaryota</taxon>
        <taxon>Metazoa</taxon>
        <taxon>Chordata</taxon>
        <taxon>Craniata</taxon>
        <taxon>Vertebrata</taxon>
        <taxon>Euteleostomi</taxon>
        <taxon>Amphibia</taxon>
        <taxon>Batrachia</taxon>
        <taxon>Anura</taxon>
        <taxon>Neobatrachia</taxon>
        <taxon>Ranoidea</taxon>
        <taxon>Ranidae</taxon>
        <taxon>Aquarana</taxon>
    </lineage>
</organism>
<reference evidence="2" key="1">
    <citation type="journal article" date="2017" name="Nat. Commun.">
        <title>The North American bullfrog draft genome provides insight into hormonal regulation of long noncoding RNA.</title>
        <authorList>
            <person name="Hammond S.A."/>
            <person name="Warren R.L."/>
            <person name="Vandervalk B.P."/>
            <person name="Kucuk E."/>
            <person name="Khan H."/>
            <person name="Gibb E.A."/>
            <person name="Pandoh P."/>
            <person name="Kirk H."/>
            <person name="Zhao Y."/>
            <person name="Jones M."/>
            <person name="Mungall A.J."/>
            <person name="Coope R."/>
            <person name="Pleasance S."/>
            <person name="Moore R.A."/>
            <person name="Holt R.A."/>
            <person name="Round J.M."/>
            <person name="Ohora S."/>
            <person name="Walle B.V."/>
            <person name="Veldhoen N."/>
            <person name="Helbing C.C."/>
            <person name="Birol I."/>
        </authorList>
    </citation>
    <scope>NUCLEOTIDE SEQUENCE [LARGE SCALE GENOMIC DNA]</scope>
</reference>
<sequence length="51" mass="5705">MCENCSKKGIIPALERKRKISSAWNSAKTDNCMTLPSNVSYSYFCPQISVC</sequence>
<name>A0A2G9S2E8_AQUCT</name>
<protein>
    <submittedName>
        <fullName evidence="1">Uncharacterized protein</fullName>
    </submittedName>
</protein>
<accession>A0A2G9S2E8</accession>
<proteinExistence type="predicted"/>
<dbReference type="Proteomes" id="UP000228934">
    <property type="component" value="Unassembled WGS sequence"/>
</dbReference>
<dbReference type="AlphaFoldDB" id="A0A2G9S2E8"/>
<dbReference type="EMBL" id="KV929695">
    <property type="protein sequence ID" value="PIO33633.1"/>
    <property type="molecule type" value="Genomic_DNA"/>
</dbReference>
<keyword evidence="2" id="KW-1185">Reference proteome</keyword>
<evidence type="ECO:0000313" key="1">
    <source>
        <dbReference type="EMBL" id="PIO33633.1"/>
    </source>
</evidence>
<evidence type="ECO:0000313" key="2">
    <source>
        <dbReference type="Proteomes" id="UP000228934"/>
    </source>
</evidence>
<gene>
    <name evidence="1" type="ORF">AB205_0090080</name>
</gene>